<gene>
    <name evidence="3" type="ORF">FHD67_04430</name>
</gene>
<evidence type="ECO:0000256" key="1">
    <source>
        <dbReference type="PROSITE-ProRule" id="PRU00169"/>
    </source>
</evidence>
<keyword evidence="4" id="KW-1185">Reference proteome</keyword>
<dbReference type="AlphaFoldDB" id="A0A5C4R976"/>
<comment type="caution">
    <text evidence="3">The sequence shown here is derived from an EMBL/GenBank/DDBJ whole genome shotgun (WGS) entry which is preliminary data.</text>
</comment>
<dbReference type="EMBL" id="VDDC01000008">
    <property type="protein sequence ID" value="TNH40458.1"/>
    <property type="molecule type" value="Genomic_DNA"/>
</dbReference>
<sequence>MRILVVEDEFLIAEQLSRDISNLGDTVIGPFSDIGDAMCSLTSADADAAILDVRLGAQTSFCIADQLSLQEVPFVFLTGYTVRDVPDRFSQTVIHAKPSPTRSLLLQLHAQRLRFGDADGVQEVMVDMLSYVRLVASDAAAAERLVERVMLQAIRAIEGDAVTGTLRGLMIALMDHEIARNLSRHFH</sequence>
<evidence type="ECO:0000313" key="4">
    <source>
        <dbReference type="Proteomes" id="UP000304880"/>
    </source>
</evidence>
<evidence type="ECO:0000259" key="2">
    <source>
        <dbReference type="PROSITE" id="PS50110"/>
    </source>
</evidence>
<name>A0A5C4R976_9RHOB</name>
<dbReference type="SUPFAM" id="SSF52172">
    <property type="entry name" value="CheY-like"/>
    <property type="match status" value="1"/>
</dbReference>
<organism evidence="3 4">
    <name type="scientific">Paracoccus haeundaensis</name>
    <dbReference type="NCBI Taxonomy" id="225362"/>
    <lineage>
        <taxon>Bacteria</taxon>
        <taxon>Pseudomonadati</taxon>
        <taxon>Pseudomonadota</taxon>
        <taxon>Alphaproteobacteria</taxon>
        <taxon>Rhodobacterales</taxon>
        <taxon>Paracoccaceae</taxon>
        <taxon>Paracoccus</taxon>
    </lineage>
</organism>
<proteinExistence type="predicted"/>
<dbReference type="PROSITE" id="PS50110">
    <property type="entry name" value="RESPONSE_REGULATORY"/>
    <property type="match status" value="1"/>
</dbReference>
<feature type="domain" description="Response regulatory" evidence="2">
    <location>
        <begin position="2"/>
        <end position="112"/>
    </location>
</feature>
<keyword evidence="1" id="KW-0597">Phosphoprotein</keyword>
<dbReference type="SMART" id="SM00448">
    <property type="entry name" value="REC"/>
    <property type="match status" value="1"/>
</dbReference>
<protein>
    <submittedName>
        <fullName evidence="3">Response regulator</fullName>
    </submittedName>
</protein>
<dbReference type="RefSeq" id="WP_052715344.1">
    <property type="nucleotide sequence ID" value="NZ_VDDC01000008.1"/>
</dbReference>
<dbReference type="GO" id="GO:0000160">
    <property type="term" value="P:phosphorelay signal transduction system"/>
    <property type="evidence" value="ECO:0007669"/>
    <property type="project" value="InterPro"/>
</dbReference>
<dbReference type="InterPro" id="IPR011006">
    <property type="entry name" value="CheY-like_superfamily"/>
</dbReference>
<accession>A0A5C4R976</accession>
<dbReference type="Gene3D" id="3.40.50.2300">
    <property type="match status" value="1"/>
</dbReference>
<feature type="modified residue" description="4-aspartylphosphate" evidence="1">
    <location>
        <position position="52"/>
    </location>
</feature>
<dbReference type="InterPro" id="IPR001789">
    <property type="entry name" value="Sig_transdc_resp-reg_receiver"/>
</dbReference>
<dbReference type="Proteomes" id="UP000304880">
    <property type="component" value="Unassembled WGS sequence"/>
</dbReference>
<reference evidence="3 4" key="1">
    <citation type="submission" date="2019-06" db="EMBL/GenBank/DDBJ databases">
        <authorList>
            <person name="Li J."/>
        </authorList>
    </citation>
    <scope>NUCLEOTIDE SEQUENCE [LARGE SCALE GENOMIC DNA]</scope>
    <source>
        <strain evidence="3 4">CGMCC 1.8012</strain>
    </source>
</reference>
<evidence type="ECO:0000313" key="3">
    <source>
        <dbReference type="EMBL" id="TNH40458.1"/>
    </source>
</evidence>